<protein>
    <submittedName>
        <fullName evidence="1">Uncharacterized protein</fullName>
    </submittedName>
</protein>
<accession>A0ABM9DRU8</accession>
<dbReference type="Proteomes" id="UP001152604">
    <property type="component" value="Unassembled WGS sequence"/>
</dbReference>
<sequence length="63" mass="7184">MAEATLENPWYTRWIVIGPATLGNVQSRVFDFVPDWSHLIIGSPHLPRRFRGLRRLAAPEPSS</sequence>
<proteinExistence type="predicted"/>
<keyword evidence="2" id="KW-1185">Reference proteome</keyword>
<comment type="caution">
    <text evidence="1">The sequence shown here is derived from an EMBL/GenBank/DDBJ whole genome shotgun (WGS) entry which is preliminary data.</text>
</comment>
<evidence type="ECO:0000313" key="2">
    <source>
        <dbReference type="Proteomes" id="UP001152604"/>
    </source>
</evidence>
<name>A0ABM9DRU8_9HYPH</name>
<gene>
    <name evidence="1" type="ORF">MES4922_210254</name>
</gene>
<dbReference type="EMBL" id="CAKXZS010000014">
    <property type="protein sequence ID" value="CAH2399417.1"/>
    <property type="molecule type" value="Genomic_DNA"/>
</dbReference>
<reference evidence="1" key="1">
    <citation type="submission" date="2022-03" db="EMBL/GenBank/DDBJ databases">
        <authorList>
            <person name="Brunel B."/>
        </authorList>
    </citation>
    <scope>NUCLEOTIDE SEQUENCE</scope>
    <source>
        <strain evidence="1">STM4922sample</strain>
    </source>
</reference>
<evidence type="ECO:0000313" key="1">
    <source>
        <dbReference type="EMBL" id="CAH2399417.1"/>
    </source>
</evidence>
<organism evidence="1 2">
    <name type="scientific">Mesorhizobium ventifaucium</name>
    <dbReference type="NCBI Taxonomy" id="666020"/>
    <lineage>
        <taxon>Bacteria</taxon>
        <taxon>Pseudomonadati</taxon>
        <taxon>Pseudomonadota</taxon>
        <taxon>Alphaproteobacteria</taxon>
        <taxon>Hyphomicrobiales</taxon>
        <taxon>Phyllobacteriaceae</taxon>
        <taxon>Mesorhizobium</taxon>
    </lineage>
</organism>